<gene>
    <name evidence="1" type="ORF">ASIM_LOCUS1125</name>
</gene>
<name>A0A0M3J142_ANISI</name>
<dbReference type="AlphaFoldDB" id="A0A0M3J142"/>
<reference evidence="1 2" key="2">
    <citation type="submission" date="2018-11" db="EMBL/GenBank/DDBJ databases">
        <authorList>
            <consortium name="Pathogen Informatics"/>
        </authorList>
    </citation>
    <scope>NUCLEOTIDE SEQUENCE [LARGE SCALE GENOMIC DNA]</scope>
</reference>
<evidence type="ECO:0000313" key="2">
    <source>
        <dbReference type="Proteomes" id="UP000267096"/>
    </source>
</evidence>
<sequence length="108" mass="11794">MNERMRDRCGNGIIFCDASNETAKYFSVFCDAFSGITERVIHSCTKIIARGVPKCFPVKCILAMNSAYSFIASSRLKALRTKMRNGRSARTVPVGHLSLSSGWGGGLP</sequence>
<reference evidence="3" key="1">
    <citation type="submission" date="2017-02" db="UniProtKB">
        <authorList>
            <consortium name="WormBaseParasite"/>
        </authorList>
    </citation>
    <scope>IDENTIFICATION</scope>
</reference>
<dbReference type="WBParaSite" id="ASIM_0000123701-mRNA-1">
    <property type="protein sequence ID" value="ASIM_0000123701-mRNA-1"/>
    <property type="gene ID" value="ASIM_0000123701"/>
</dbReference>
<dbReference type="EMBL" id="UYRR01001054">
    <property type="protein sequence ID" value="VDK18439.1"/>
    <property type="molecule type" value="Genomic_DNA"/>
</dbReference>
<accession>A0A0M3J142</accession>
<dbReference type="Proteomes" id="UP000267096">
    <property type="component" value="Unassembled WGS sequence"/>
</dbReference>
<organism evidence="3">
    <name type="scientific">Anisakis simplex</name>
    <name type="common">Herring worm</name>
    <dbReference type="NCBI Taxonomy" id="6269"/>
    <lineage>
        <taxon>Eukaryota</taxon>
        <taxon>Metazoa</taxon>
        <taxon>Ecdysozoa</taxon>
        <taxon>Nematoda</taxon>
        <taxon>Chromadorea</taxon>
        <taxon>Rhabditida</taxon>
        <taxon>Spirurina</taxon>
        <taxon>Ascaridomorpha</taxon>
        <taxon>Ascaridoidea</taxon>
        <taxon>Anisakidae</taxon>
        <taxon>Anisakis</taxon>
        <taxon>Anisakis simplex complex</taxon>
    </lineage>
</organism>
<evidence type="ECO:0000313" key="3">
    <source>
        <dbReference type="WBParaSite" id="ASIM_0000123701-mRNA-1"/>
    </source>
</evidence>
<proteinExistence type="predicted"/>
<evidence type="ECO:0000313" key="1">
    <source>
        <dbReference type="EMBL" id="VDK18439.1"/>
    </source>
</evidence>
<protein>
    <submittedName>
        <fullName evidence="3">Tnp_DDE_dom domain-containing protein</fullName>
    </submittedName>
</protein>
<keyword evidence="2" id="KW-1185">Reference proteome</keyword>